<sequence>MPRYEYRVVPAPERGKKAKGAKSTAGRFAFALEELMNEMGAAGWEYQRTDTLPCQERVGLTGRQTTFQHMLVFRRELAEEAVTDTEVTALLAAPRPEPAPESKPAAVAIPERPAEKRDAVAAARDVAAALSARAREGKAPALGPATPGEKPARKADVAAE</sequence>
<evidence type="ECO:0000313" key="2">
    <source>
        <dbReference type="EMBL" id="SIN86295.1"/>
    </source>
</evidence>
<dbReference type="AlphaFoldDB" id="A0A1N6ETD7"/>
<dbReference type="EMBL" id="FSRL01000001">
    <property type="protein sequence ID" value="SIN86295.1"/>
    <property type="molecule type" value="Genomic_DNA"/>
</dbReference>
<proteinExistence type="predicted"/>
<accession>A0A1N6ETD7</accession>
<keyword evidence="3" id="KW-1185">Reference proteome</keyword>
<dbReference type="RefSeq" id="WP_074255193.1">
    <property type="nucleotide sequence ID" value="NZ_FSRL01000001.1"/>
</dbReference>
<dbReference type="Proteomes" id="UP000184932">
    <property type="component" value="Unassembled WGS sequence"/>
</dbReference>
<evidence type="ECO:0008006" key="4">
    <source>
        <dbReference type="Google" id="ProtNLM"/>
    </source>
</evidence>
<reference evidence="3" key="1">
    <citation type="submission" date="2016-11" db="EMBL/GenBank/DDBJ databases">
        <authorList>
            <person name="Varghese N."/>
            <person name="Submissions S."/>
        </authorList>
    </citation>
    <scope>NUCLEOTIDE SEQUENCE [LARGE SCALE GENOMIC DNA]</scope>
    <source>
        <strain evidence="3">DSM 29440</strain>
    </source>
</reference>
<dbReference type="OrthoDB" id="7658888at2"/>
<feature type="region of interest" description="Disordered" evidence="1">
    <location>
        <begin position="93"/>
        <end position="112"/>
    </location>
</feature>
<gene>
    <name evidence="2" type="ORF">SAMN05444002_1085</name>
</gene>
<name>A0A1N6ETD7_9RHOB</name>
<feature type="region of interest" description="Disordered" evidence="1">
    <location>
        <begin position="131"/>
        <end position="160"/>
    </location>
</feature>
<feature type="compositionally biased region" description="Basic and acidic residues" evidence="1">
    <location>
        <begin position="150"/>
        <end position="160"/>
    </location>
</feature>
<protein>
    <recommendedName>
        <fullName evidence="4">DUF4177 domain-containing protein</fullName>
    </recommendedName>
</protein>
<dbReference type="STRING" id="1217970.SAMN05444002_1085"/>
<organism evidence="2 3">
    <name type="scientific">Vannielia litorea</name>
    <dbReference type="NCBI Taxonomy" id="1217970"/>
    <lineage>
        <taxon>Bacteria</taxon>
        <taxon>Pseudomonadati</taxon>
        <taxon>Pseudomonadota</taxon>
        <taxon>Alphaproteobacteria</taxon>
        <taxon>Rhodobacterales</taxon>
        <taxon>Paracoccaceae</taxon>
        <taxon>Vannielia</taxon>
    </lineage>
</organism>
<evidence type="ECO:0000256" key="1">
    <source>
        <dbReference type="SAM" id="MobiDB-lite"/>
    </source>
</evidence>
<evidence type="ECO:0000313" key="3">
    <source>
        <dbReference type="Proteomes" id="UP000184932"/>
    </source>
</evidence>